<reference evidence="2" key="2">
    <citation type="journal article" date="2018" name="Mol. Plant Microbe Interact.">
        <title>Genome sequence resources for the wheat stripe rust pathogen (Puccinia striiformis f. sp. tritici) and the barley stripe rust pathogen (Puccinia striiformis f. sp. hordei).</title>
        <authorList>
            <person name="Xia C."/>
            <person name="Wang M."/>
            <person name="Yin C."/>
            <person name="Cornejo O.E."/>
            <person name="Hulbert S.H."/>
            <person name="Chen X."/>
        </authorList>
    </citation>
    <scope>NUCLEOTIDE SEQUENCE [LARGE SCALE GENOMIC DNA]</scope>
    <source>
        <strain evidence="2">93-210</strain>
    </source>
</reference>
<evidence type="ECO:0000313" key="2">
    <source>
        <dbReference type="Proteomes" id="UP001060170"/>
    </source>
</evidence>
<sequence>MNPVPERPTTVPPAALKLVSTILGRSEQSLNKLPSPLPVYLAYSAELTTAVTSSNAIQIGASSLERTFTSDRPRFD</sequence>
<proteinExistence type="predicted"/>
<evidence type="ECO:0000313" key="1">
    <source>
        <dbReference type="EMBL" id="KAI7954335.1"/>
    </source>
</evidence>
<keyword evidence="2" id="KW-1185">Reference proteome</keyword>
<dbReference type="EMBL" id="CM045869">
    <property type="protein sequence ID" value="KAI7954335.1"/>
    <property type="molecule type" value="Genomic_DNA"/>
</dbReference>
<dbReference type="Proteomes" id="UP001060170">
    <property type="component" value="Chromosome 5"/>
</dbReference>
<accession>A0ACC0EIU1</accession>
<name>A0ACC0EIU1_9BASI</name>
<gene>
    <name evidence="1" type="ORF">MJO28_004735</name>
</gene>
<reference evidence="1 2" key="3">
    <citation type="journal article" date="2022" name="Microbiol. Spectr.">
        <title>Folding features and dynamics of 3D genome architecture in plant fungal pathogens.</title>
        <authorList>
            <person name="Xia C."/>
        </authorList>
    </citation>
    <scope>NUCLEOTIDE SEQUENCE [LARGE SCALE GENOMIC DNA]</scope>
    <source>
        <strain evidence="1 2">93-210</strain>
    </source>
</reference>
<reference evidence="2" key="1">
    <citation type="journal article" date="2018" name="BMC Genomics">
        <title>Genomic insights into host adaptation between the wheat stripe rust pathogen (Puccinia striiformis f. sp. tritici) and the barley stripe rust pathogen (Puccinia striiformis f. sp. hordei).</title>
        <authorList>
            <person name="Xia C."/>
            <person name="Wang M."/>
            <person name="Yin C."/>
            <person name="Cornejo O.E."/>
            <person name="Hulbert S.H."/>
            <person name="Chen X."/>
        </authorList>
    </citation>
    <scope>NUCLEOTIDE SEQUENCE [LARGE SCALE GENOMIC DNA]</scope>
    <source>
        <strain evidence="2">93-210</strain>
    </source>
</reference>
<organism evidence="1 2">
    <name type="scientific">Puccinia striiformis f. sp. tritici</name>
    <dbReference type="NCBI Taxonomy" id="168172"/>
    <lineage>
        <taxon>Eukaryota</taxon>
        <taxon>Fungi</taxon>
        <taxon>Dikarya</taxon>
        <taxon>Basidiomycota</taxon>
        <taxon>Pucciniomycotina</taxon>
        <taxon>Pucciniomycetes</taxon>
        <taxon>Pucciniales</taxon>
        <taxon>Pucciniaceae</taxon>
        <taxon>Puccinia</taxon>
    </lineage>
</organism>
<protein>
    <submittedName>
        <fullName evidence="1">Uncharacterized protein</fullName>
    </submittedName>
</protein>
<comment type="caution">
    <text evidence="1">The sequence shown here is derived from an EMBL/GenBank/DDBJ whole genome shotgun (WGS) entry which is preliminary data.</text>
</comment>